<evidence type="ECO:0000256" key="2">
    <source>
        <dbReference type="ARBA" id="ARBA00022963"/>
    </source>
</evidence>
<dbReference type="EMBL" id="BAAAQD010000039">
    <property type="protein sequence ID" value="GAA1568049.1"/>
    <property type="molecule type" value="Genomic_DNA"/>
</dbReference>
<dbReference type="PANTHER" id="PTHR10272:SF0">
    <property type="entry name" value="PLATELET-ACTIVATING FACTOR ACETYLHYDROLASE"/>
    <property type="match status" value="1"/>
</dbReference>
<name>A0ABN2D2T1_9ACTN</name>
<keyword evidence="4" id="KW-0472">Membrane</keyword>
<evidence type="ECO:0000256" key="1">
    <source>
        <dbReference type="ARBA" id="ARBA00022801"/>
    </source>
</evidence>
<dbReference type="InterPro" id="IPR029058">
    <property type="entry name" value="AB_hydrolase_fold"/>
</dbReference>
<organism evidence="5 6">
    <name type="scientific">Dactylosporangium maewongense</name>
    <dbReference type="NCBI Taxonomy" id="634393"/>
    <lineage>
        <taxon>Bacteria</taxon>
        <taxon>Bacillati</taxon>
        <taxon>Actinomycetota</taxon>
        <taxon>Actinomycetes</taxon>
        <taxon>Micromonosporales</taxon>
        <taxon>Micromonosporaceae</taxon>
        <taxon>Dactylosporangium</taxon>
    </lineage>
</organism>
<dbReference type="Pfam" id="PF03403">
    <property type="entry name" value="PAF-AH_p_II"/>
    <property type="match status" value="1"/>
</dbReference>
<dbReference type="RefSeq" id="WP_344513584.1">
    <property type="nucleotide sequence ID" value="NZ_BAAAQD010000039.1"/>
</dbReference>
<evidence type="ECO:0000256" key="4">
    <source>
        <dbReference type="SAM" id="Phobius"/>
    </source>
</evidence>
<evidence type="ECO:0000313" key="5">
    <source>
        <dbReference type="EMBL" id="GAA1568049.1"/>
    </source>
</evidence>
<dbReference type="GO" id="GO:0016787">
    <property type="term" value="F:hydrolase activity"/>
    <property type="evidence" value="ECO:0007669"/>
    <property type="project" value="UniProtKB-KW"/>
</dbReference>
<keyword evidence="6" id="KW-1185">Reference proteome</keyword>
<sequence>MATRSTFARRLLRYVLVSLLAITGVGVGVGYVGYAAVRHSRPVTLPAPDGAYPVGRAMFDWTDESRTDPLGPQPDIHRTLSVWLWYPAAPPAGARPAAYAPGAWARLHLGGLPGLGETRFDKIRGHAVQDSPVAAGRFPVVVLAPGLGFAAPQYSSLAEELASHGFLVAGVTPTYSANLTVLDGRPVTATAAGNPDAFNAEDLHAGPAQAAGDQLVAVWAADARFAVARTAALGALDAGGPFAGHVDTARTAYIGHSFGGAAALEACHLDDRCAGAADLDGTQFGSVVHDGLDRPMMIVGSDGSCVTGACDPAGPVDTADRDTARALFAAGTGDVWCYEIRGAQHFNFSDAGVYYLAAPLRALFALGPVDGGTALRVTGTYLAAFLGRVLLDAAAPLLAAGATATPPVVARRTPR</sequence>
<evidence type="ECO:0000313" key="6">
    <source>
        <dbReference type="Proteomes" id="UP001501470"/>
    </source>
</evidence>
<proteinExistence type="predicted"/>
<evidence type="ECO:0000256" key="3">
    <source>
        <dbReference type="ARBA" id="ARBA00023098"/>
    </source>
</evidence>
<gene>
    <name evidence="5" type="ORF">GCM10009827_107200</name>
</gene>
<feature type="transmembrane region" description="Helical" evidence="4">
    <location>
        <begin position="12"/>
        <end position="34"/>
    </location>
</feature>
<accession>A0ABN2D2T1</accession>
<keyword evidence="2" id="KW-0442">Lipid degradation</keyword>
<keyword evidence="4" id="KW-0812">Transmembrane</keyword>
<protein>
    <submittedName>
        <fullName evidence="5">Alpha/beta hydrolase</fullName>
    </submittedName>
</protein>
<keyword evidence="4" id="KW-1133">Transmembrane helix</keyword>
<dbReference type="SUPFAM" id="SSF53474">
    <property type="entry name" value="alpha/beta-Hydrolases"/>
    <property type="match status" value="1"/>
</dbReference>
<keyword evidence="3" id="KW-0443">Lipid metabolism</keyword>
<comment type="caution">
    <text evidence="5">The sequence shown here is derived from an EMBL/GenBank/DDBJ whole genome shotgun (WGS) entry which is preliminary data.</text>
</comment>
<dbReference type="Gene3D" id="3.40.50.1820">
    <property type="entry name" value="alpha/beta hydrolase"/>
    <property type="match status" value="1"/>
</dbReference>
<dbReference type="PANTHER" id="PTHR10272">
    <property type="entry name" value="PLATELET-ACTIVATING FACTOR ACETYLHYDROLASE"/>
    <property type="match status" value="1"/>
</dbReference>
<keyword evidence="1 5" id="KW-0378">Hydrolase</keyword>
<reference evidence="5 6" key="1">
    <citation type="journal article" date="2019" name="Int. J. Syst. Evol. Microbiol.">
        <title>The Global Catalogue of Microorganisms (GCM) 10K type strain sequencing project: providing services to taxonomists for standard genome sequencing and annotation.</title>
        <authorList>
            <consortium name="The Broad Institute Genomics Platform"/>
            <consortium name="The Broad Institute Genome Sequencing Center for Infectious Disease"/>
            <person name="Wu L."/>
            <person name="Ma J."/>
        </authorList>
    </citation>
    <scope>NUCLEOTIDE SEQUENCE [LARGE SCALE GENOMIC DNA]</scope>
    <source>
        <strain evidence="5 6">JCM 15933</strain>
    </source>
</reference>
<dbReference type="Proteomes" id="UP001501470">
    <property type="component" value="Unassembled WGS sequence"/>
</dbReference>